<feature type="signal peptide" evidence="1">
    <location>
        <begin position="1"/>
        <end position="15"/>
    </location>
</feature>
<accession>A0A3P7NPJ6</accession>
<gene>
    <name evidence="2" type="ORF">CGOC_LOCUS13529</name>
</gene>
<name>A0A3P7NPJ6_CYLGO</name>
<dbReference type="Proteomes" id="UP000271889">
    <property type="component" value="Unassembled WGS sequence"/>
</dbReference>
<dbReference type="AlphaFoldDB" id="A0A3P7NPJ6"/>
<feature type="chain" id="PRO_5018236164" evidence="1">
    <location>
        <begin position="16"/>
        <end position="109"/>
    </location>
</feature>
<protein>
    <submittedName>
        <fullName evidence="2">Uncharacterized protein</fullName>
    </submittedName>
</protein>
<proteinExistence type="predicted"/>
<sequence>MLACLITILPVVATAARFDCETKLIDLLNWRNRVTEQLRVVVELKTNHHSELNYDCELERKVKTGGTSNRVLLVTFKNIKDIAANAGREMENLLNNSMLKVSKFQLGRW</sequence>
<dbReference type="EMBL" id="UYRV01132274">
    <property type="protein sequence ID" value="VDN37648.1"/>
    <property type="molecule type" value="Genomic_DNA"/>
</dbReference>
<organism evidence="2 3">
    <name type="scientific">Cylicostephanus goldi</name>
    <name type="common">Nematode worm</name>
    <dbReference type="NCBI Taxonomy" id="71465"/>
    <lineage>
        <taxon>Eukaryota</taxon>
        <taxon>Metazoa</taxon>
        <taxon>Ecdysozoa</taxon>
        <taxon>Nematoda</taxon>
        <taxon>Chromadorea</taxon>
        <taxon>Rhabditida</taxon>
        <taxon>Rhabditina</taxon>
        <taxon>Rhabditomorpha</taxon>
        <taxon>Strongyloidea</taxon>
        <taxon>Strongylidae</taxon>
        <taxon>Cylicostephanus</taxon>
    </lineage>
</organism>
<evidence type="ECO:0000313" key="2">
    <source>
        <dbReference type="EMBL" id="VDN37648.1"/>
    </source>
</evidence>
<reference evidence="2 3" key="1">
    <citation type="submission" date="2018-11" db="EMBL/GenBank/DDBJ databases">
        <authorList>
            <consortium name="Pathogen Informatics"/>
        </authorList>
    </citation>
    <scope>NUCLEOTIDE SEQUENCE [LARGE SCALE GENOMIC DNA]</scope>
</reference>
<keyword evidence="1" id="KW-0732">Signal</keyword>
<keyword evidence="3" id="KW-1185">Reference proteome</keyword>
<evidence type="ECO:0000256" key="1">
    <source>
        <dbReference type="SAM" id="SignalP"/>
    </source>
</evidence>
<evidence type="ECO:0000313" key="3">
    <source>
        <dbReference type="Proteomes" id="UP000271889"/>
    </source>
</evidence>